<name>A0A9I9E3W3_CUCME</name>
<accession>A0A9I9E3W3</accession>
<dbReference type="Gramene" id="MELO3C028316.2.1">
    <property type="protein sequence ID" value="MELO3C028316.2.1"/>
    <property type="gene ID" value="MELO3C028316.2"/>
</dbReference>
<proteinExistence type="predicted"/>
<organism evidence="2">
    <name type="scientific">Cucumis melo</name>
    <name type="common">Muskmelon</name>
    <dbReference type="NCBI Taxonomy" id="3656"/>
    <lineage>
        <taxon>Eukaryota</taxon>
        <taxon>Viridiplantae</taxon>
        <taxon>Streptophyta</taxon>
        <taxon>Embryophyta</taxon>
        <taxon>Tracheophyta</taxon>
        <taxon>Spermatophyta</taxon>
        <taxon>Magnoliopsida</taxon>
        <taxon>eudicotyledons</taxon>
        <taxon>Gunneridae</taxon>
        <taxon>Pentapetalae</taxon>
        <taxon>rosids</taxon>
        <taxon>fabids</taxon>
        <taxon>Cucurbitales</taxon>
        <taxon>Cucurbitaceae</taxon>
        <taxon>Benincaseae</taxon>
        <taxon>Cucumis</taxon>
    </lineage>
</organism>
<feature type="region of interest" description="Disordered" evidence="1">
    <location>
        <begin position="1"/>
        <end position="38"/>
    </location>
</feature>
<feature type="compositionally biased region" description="Low complexity" evidence="1">
    <location>
        <begin position="21"/>
        <end position="30"/>
    </location>
</feature>
<evidence type="ECO:0000313" key="2">
    <source>
        <dbReference type="EnsemblPlants" id="MELO3C028316.2.1"/>
    </source>
</evidence>
<protein>
    <submittedName>
        <fullName evidence="2">Uncharacterized protein</fullName>
    </submittedName>
</protein>
<reference evidence="2" key="1">
    <citation type="submission" date="2023-03" db="UniProtKB">
        <authorList>
            <consortium name="EnsemblPlants"/>
        </authorList>
    </citation>
    <scope>IDENTIFICATION</scope>
</reference>
<evidence type="ECO:0000256" key="1">
    <source>
        <dbReference type="SAM" id="MobiDB-lite"/>
    </source>
</evidence>
<dbReference type="EnsemblPlants" id="MELO3C028316.2.1">
    <property type="protein sequence ID" value="MELO3C028316.2.1"/>
    <property type="gene ID" value="MELO3C028316.2"/>
</dbReference>
<sequence>MTERMTVVAETERERELSAAGGWRRNGNGWRPRRTNVC</sequence>
<dbReference type="AlphaFoldDB" id="A0A9I9E3W3"/>